<dbReference type="Pfam" id="PF01266">
    <property type="entry name" value="DAO"/>
    <property type="match status" value="1"/>
</dbReference>
<evidence type="ECO:0000259" key="1">
    <source>
        <dbReference type="Pfam" id="PF01266"/>
    </source>
</evidence>
<dbReference type="EMBL" id="CACVAZ010000054">
    <property type="protein sequence ID" value="CAA6808669.1"/>
    <property type="molecule type" value="Genomic_DNA"/>
</dbReference>
<name>A0A6S6SZP3_9BACT</name>
<dbReference type="InterPro" id="IPR006076">
    <property type="entry name" value="FAD-dep_OxRdtase"/>
</dbReference>
<proteinExistence type="predicted"/>
<organism evidence="2">
    <name type="scientific">uncultured Sulfurovum sp</name>
    <dbReference type="NCBI Taxonomy" id="269237"/>
    <lineage>
        <taxon>Bacteria</taxon>
        <taxon>Pseudomonadati</taxon>
        <taxon>Campylobacterota</taxon>
        <taxon>Epsilonproteobacteria</taxon>
        <taxon>Campylobacterales</taxon>
        <taxon>Sulfurovaceae</taxon>
        <taxon>Sulfurovum</taxon>
        <taxon>environmental samples</taxon>
    </lineage>
</organism>
<gene>
    <name evidence="2" type="ORF">HELGO_WM37040</name>
</gene>
<feature type="domain" description="FAD dependent oxidoreductase" evidence="1">
    <location>
        <begin position="7"/>
        <end position="368"/>
    </location>
</feature>
<dbReference type="InterPro" id="IPR036188">
    <property type="entry name" value="FAD/NAD-bd_sf"/>
</dbReference>
<dbReference type="AlphaFoldDB" id="A0A6S6SZP3"/>
<sequence length="481" mass="54098">MLNENIKVAIIGAGVAGASTAITLGKLGMNVTLFEKESSLVSGPPFCHLHAGGNLYREISDKQCVTLLKQSINFLRFYPFIIDYRPTVIALPLNDKSTPKALLPRLNLLVDEYKKLIQKDAQNKVLGESTDYYKCYDRAELVALQTKDYATSPNISDEWMISVAKNIDLNKIQFPLILVQEYGLNLFRLASGTMLILKKLDSVSIRTETSVTAIKREKEQFNLTFKSKDNIAQGTFDYIINATGFRTGQIDDMLDAPCKRMVEFKAAYVSKCDNYENIFFPEIIFHGERGTPEGMGQFTPYPNGYVQLHGMTTDITLYKDGLVANSSHSCQPQLSQNFVEKIEKSWEQEETRKRTHLAIQHLSKFIPNFSTAKVASKPLFGAQQIPGDDPTLRVAEVSFPSLNYARCEIVKVSSVIDMVESIIKKLITLEYLSSSAIDKVKSIHLENILLEEEIDVYARELAITRNYPSSLAERIITKSVN</sequence>
<protein>
    <recommendedName>
        <fullName evidence="1">FAD dependent oxidoreductase domain-containing protein</fullName>
    </recommendedName>
</protein>
<accession>A0A6S6SZP3</accession>
<reference evidence="2" key="1">
    <citation type="submission" date="2020-01" db="EMBL/GenBank/DDBJ databases">
        <authorList>
            <person name="Meier V. D."/>
            <person name="Meier V D."/>
        </authorList>
    </citation>
    <scope>NUCLEOTIDE SEQUENCE</scope>
    <source>
        <strain evidence="2">HLG_WM_MAG_02</strain>
    </source>
</reference>
<evidence type="ECO:0000313" key="2">
    <source>
        <dbReference type="EMBL" id="CAA6808669.1"/>
    </source>
</evidence>
<dbReference type="Gene3D" id="3.50.50.60">
    <property type="entry name" value="FAD/NAD(P)-binding domain"/>
    <property type="match status" value="1"/>
</dbReference>
<dbReference type="SUPFAM" id="SSF51905">
    <property type="entry name" value="FAD/NAD(P)-binding domain"/>
    <property type="match status" value="1"/>
</dbReference>